<comment type="caution">
    <text evidence="2">The sequence shown here is derived from an EMBL/GenBank/DDBJ whole genome shotgun (WGS) entry which is preliminary data.</text>
</comment>
<dbReference type="EMBL" id="WSEK01000004">
    <property type="protein sequence ID" value="MVQ49255.1"/>
    <property type="molecule type" value="Genomic_DNA"/>
</dbReference>
<gene>
    <name evidence="2" type="ORF">GON03_08675</name>
</gene>
<proteinExistence type="predicted"/>
<sequence>MAASPDRIRAVVDDYVRLVGTGTADEIVALYAEDATVEDPVGTDVRRGHAAIGEFYAPLESMEQETRLLSLRIAGGEAVFHFEIVTRADGAAFTLSPIDHMVFDDDGRVTAMRAFWGEGDLVVS</sequence>
<evidence type="ECO:0000259" key="1">
    <source>
        <dbReference type="Pfam" id="PF12680"/>
    </source>
</evidence>
<evidence type="ECO:0000313" key="2">
    <source>
        <dbReference type="EMBL" id="MVQ49255.1"/>
    </source>
</evidence>
<protein>
    <submittedName>
        <fullName evidence="2">Steroid delta-isomerase</fullName>
    </submittedName>
</protein>
<keyword evidence="3" id="KW-1185">Reference proteome</keyword>
<dbReference type="InterPro" id="IPR032710">
    <property type="entry name" value="NTF2-like_dom_sf"/>
</dbReference>
<reference evidence="2 3" key="1">
    <citation type="submission" date="2019-12" db="EMBL/GenBank/DDBJ databases">
        <authorList>
            <person name="Huq M.A."/>
        </authorList>
    </citation>
    <scope>NUCLEOTIDE SEQUENCE [LARGE SCALE GENOMIC DNA]</scope>
    <source>
        <strain evidence="2 3">MAH-18</strain>
    </source>
</reference>
<dbReference type="AlphaFoldDB" id="A0A6L6XUG1"/>
<dbReference type="GO" id="GO:0016853">
    <property type="term" value="F:isomerase activity"/>
    <property type="evidence" value="ECO:0007669"/>
    <property type="project" value="UniProtKB-KW"/>
</dbReference>
<accession>A0A6L6XUG1</accession>
<dbReference type="InterPro" id="IPR037401">
    <property type="entry name" value="SnoaL-like"/>
</dbReference>
<dbReference type="Pfam" id="PF12680">
    <property type="entry name" value="SnoaL_2"/>
    <property type="match status" value="1"/>
</dbReference>
<evidence type="ECO:0000313" key="3">
    <source>
        <dbReference type="Proteomes" id="UP000473525"/>
    </source>
</evidence>
<dbReference type="SUPFAM" id="SSF54427">
    <property type="entry name" value="NTF2-like"/>
    <property type="match status" value="1"/>
</dbReference>
<dbReference type="RefSeq" id="WP_157341822.1">
    <property type="nucleotide sequence ID" value="NZ_WSEK01000004.1"/>
</dbReference>
<organism evidence="2 3">
    <name type="scientific">Nocardioides agri</name>
    <dbReference type="NCBI Taxonomy" id="2682843"/>
    <lineage>
        <taxon>Bacteria</taxon>
        <taxon>Bacillati</taxon>
        <taxon>Actinomycetota</taxon>
        <taxon>Actinomycetes</taxon>
        <taxon>Propionibacteriales</taxon>
        <taxon>Nocardioidaceae</taxon>
        <taxon>Nocardioides</taxon>
    </lineage>
</organism>
<dbReference type="Gene3D" id="3.10.450.50">
    <property type="match status" value="1"/>
</dbReference>
<dbReference type="Proteomes" id="UP000473525">
    <property type="component" value="Unassembled WGS sequence"/>
</dbReference>
<feature type="domain" description="SnoaL-like" evidence="1">
    <location>
        <begin position="12"/>
        <end position="111"/>
    </location>
</feature>
<keyword evidence="2" id="KW-0413">Isomerase</keyword>
<name>A0A6L6XUG1_9ACTN</name>